<dbReference type="InterPro" id="IPR000835">
    <property type="entry name" value="HTH_MarR-typ"/>
</dbReference>
<dbReference type="SMART" id="SM00347">
    <property type="entry name" value="HTH_MARR"/>
    <property type="match status" value="1"/>
</dbReference>
<dbReference type="PANTHER" id="PTHR33164">
    <property type="entry name" value="TRANSCRIPTIONAL REGULATOR, MARR FAMILY"/>
    <property type="match status" value="1"/>
</dbReference>
<dbReference type="InterPro" id="IPR039422">
    <property type="entry name" value="MarR/SlyA-like"/>
</dbReference>
<dbReference type="OrthoDB" id="8635520at2"/>
<protein>
    <submittedName>
        <fullName evidence="2">MarR family transcriptional regulator</fullName>
    </submittedName>
</protein>
<dbReference type="InterPro" id="IPR036390">
    <property type="entry name" value="WH_DNA-bd_sf"/>
</dbReference>
<dbReference type="Gene3D" id="1.10.10.10">
    <property type="entry name" value="Winged helix-like DNA-binding domain superfamily/Winged helix DNA-binding domain"/>
    <property type="match status" value="1"/>
</dbReference>
<dbReference type="EMBL" id="JPPY01000168">
    <property type="protein sequence ID" value="KND30229.1"/>
    <property type="molecule type" value="Genomic_DNA"/>
</dbReference>
<dbReference type="PANTHER" id="PTHR33164:SF99">
    <property type="entry name" value="MARR FAMILY REGULATORY PROTEIN"/>
    <property type="match status" value="1"/>
</dbReference>
<proteinExistence type="predicted"/>
<dbReference type="GO" id="GO:0006950">
    <property type="term" value="P:response to stress"/>
    <property type="evidence" value="ECO:0007669"/>
    <property type="project" value="TreeGrafter"/>
</dbReference>
<dbReference type="RefSeq" id="WP_050373335.1">
    <property type="nucleotide sequence ID" value="NZ_KQ257829.1"/>
</dbReference>
<dbReference type="AlphaFoldDB" id="A0A0L0JXE5"/>
<dbReference type="Proteomes" id="UP000037151">
    <property type="component" value="Unassembled WGS sequence"/>
</dbReference>
<accession>A0A0L0JXE5</accession>
<dbReference type="InterPro" id="IPR036388">
    <property type="entry name" value="WH-like_DNA-bd_sf"/>
</dbReference>
<comment type="caution">
    <text evidence="2">The sequence shown here is derived from an EMBL/GenBank/DDBJ whole genome shotgun (WGS) entry which is preliminary data.</text>
</comment>
<feature type="domain" description="HTH marR-type" evidence="1">
    <location>
        <begin position="12"/>
        <end position="148"/>
    </location>
</feature>
<dbReference type="Pfam" id="PF01047">
    <property type="entry name" value="MarR"/>
    <property type="match status" value="1"/>
</dbReference>
<dbReference type="PATRIC" id="fig|42234.21.peg.6104"/>
<reference evidence="3" key="1">
    <citation type="submission" date="2014-07" db="EMBL/GenBank/DDBJ databases">
        <title>Genome sequencing of plant-pathogenic Streptomyces species.</title>
        <authorList>
            <person name="Harrison J."/>
            <person name="Sapp M."/>
            <person name="Thwaites R."/>
            <person name="Studholme D.J."/>
        </authorList>
    </citation>
    <scope>NUCLEOTIDE SEQUENCE [LARGE SCALE GENOMIC DNA]</scope>
    <source>
        <strain evidence="3">NCPPB 4445</strain>
    </source>
</reference>
<dbReference type="GO" id="GO:0003700">
    <property type="term" value="F:DNA-binding transcription factor activity"/>
    <property type="evidence" value="ECO:0007669"/>
    <property type="project" value="InterPro"/>
</dbReference>
<dbReference type="PROSITE" id="PS50995">
    <property type="entry name" value="HTH_MARR_2"/>
    <property type="match status" value="1"/>
</dbReference>
<dbReference type="SUPFAM" id="SSF46785">
    <property type="entry name" value="Winged helix' DNA-binding domain"/>
    <property type="match status" value="1"/>
</dbReference>
<gene>
    <name evidence="2" type="ORF">IQ63_29620</name>
</gene>
<sequence>MEQEVRWLTAEEQQAWRGFIRLQDRLRGHLTRQLQTEANVSAADFSVLVELTDLPDGRRRILDLARSLEWEKSRMSHHIARMVKRGLVMRDECLEDGRGAFVVITDEGRRMIEAAAPRHVEAVRGLFLDHVTPAELRVIAEVSERVVRKIDEAPECPTAEAD</sequence>
<evidence type="ECO:0000313" key="3">
    <source>
        <dbReference type="Proteomes" id="UP000037151"/>
    </source>
</evidence>
<organism evidence="2 3">
    <name type="scientific">Streptomyces acidiscabies</name>
    <dbReference type="NCBI Taxonomy" id="42234"/>
    <lineage>
        <taxon>Bacteria</taxon>
        <taxon>Bacillati</taxon>
        <taxon>Actinomycetota</taxon>
        <taxon>Actinomycetes</taxon>
        <taxon>Kitasatosporales</taxon>
        <taxon>Streptomycetaceae</taxon>
        <taxon>Streptomyces</taxon>
    </lineage>
</organism>
<name>A0A0L0JXE5_9ACTN</name>
<evidence type="ECO:0000313" key="2">
    <source>
        <dbReference type="EMBL" id="KND30229.1"/>
    </source>
</evidence>
<evidence type="ECO:0000259" key="1">
    <source>
        <dbReference type="PROSITE" id="PS50995"/>
    </source>
</evidence>